<dbReference type="Pfam" id="PF12835">
    <property type="entry name" value="Integrase_1"/>
    <property type="match status" value="1"/>
</dbReference>
<keyword evidence="3" id="KW-1185">Reference proteome</keyword>
<evidence type="ECO:0000313" key="2">
    <source>
        <dbReference type="EMBL" id="QWV96469.1"/>
    </source>
</evidence>
<accession>A0ABX8JDJ4</accession>
<organism evidence="2 3">
    <name type="scientific">Geomonas diazotrophica</name>
    <dbReference type="NCBI Taxonomy" id="2843197"/>
    <lineage>
        <taxon>Bacteria</taxon>
        <taxon>Pseudomonadati</taxon>
        <taxon>Thermodesulfobacteriota</taxon>
        <taxon>Desulfuromonadia</taxon>
        <taxon>Geobacterales</taxon>
        <taxon>Geobacteraceae</taxon>
        <taxon>Geomonas</taxon>
    </lineage>
</organism>
<evidence type="ECO:0000259" key="1">
    <source>
        <dbReference type="Pfam" id="PF12835"/>
    </source>
</evidence>
<reference evidence="2 3" key="1">
    <citation type="submission" date="2021-06" db="EMBL/GenBank/DDBJ databases">
        <title>Gemonas diversity in paddy soil.</title>
        <authorList>
            <person name="Liu G."/>
        </authorList>
    </citation>
    <scope>NUCLEOTIDE SEQUENCE [LARGE SCALE GENOMIC DNA]</scope>
    <source>
        <strain evidence="2 3">RG29</strain>
    </source>
</reference>
<gene>
    <name evidence="2" type="ORF">KP005_13950</name>
</gene>
<proteinExistence type="predicted"/>
<name>A0ABX8JDJ4_9BACT</name>
<dbReference type="Proteomes" id="UP000683493">
    <property type="component" value="Chromosome"/>
</dbReference>
<feature type="domain" description="Integrase catalytic" evidence="1">
    <location>
        <begin position="102"/>
        <end position="246"/>
    </location>
</feature>
<protein>
    <submittedName>
        <fullName evidence="2">Integrase domain-containing protein</fullName>
    </submittedName>
</protein>
<dbReference type="InterPro" id="IPR024456">
    <property type="entry name" value="Integrase_catalytic_putative"/>
</dbReference>
<sequence>MGTHTEKLQQEVRNVIGKNWNGASLTREKLLGNLNRIAEFAAQKGYQHMDQVGGKFVNDLFEKLKSEGLSPSTISGYATAMRTLAGAIGKANIVPRDNGALGGSRAGTRLQPKEPNVEKMLEVRQALYEKAEWLGIASDLRAAFGVRAKEGLLSKTTFEDSRGRTLLKIEGTKGGRPRSLTVDTPEKGAALATLKQHLAETGAKSLIPASMTLKQAYDFQRNALHRAGATKENGANAHLARHGYAQALKAAGVDREAIARDLGHGRIDVISHYCR</sequence>
<evidence type="ECO:0000313" key="3">
    <source>
        <dbReference type="Proteomes" id="UP000683493"/>
    </source>
</evidence>
<dbReference type="EMBL" id="CP076724">
    <property type="protein sequence ID" value="QWV96469.1"/>
    <property type="molecule type" value="Genomic_DNA"/>
</dbReference>